<feature type="region of interest" description="Disordered" evidence="1">
    <location>
        <begin position="267"/>
        <end position="340"/>
    </location>
</feature>
<feature type="region of interest" description="Disordered" evidence="1">
    <location>
        <begin position="234"/>
        <end position="255"/>
    </location>
</feature>
<dbReference type="WBParaSite" id="PDA_v2.g10610.t1">
    <property type="protein sequence ID" value="PDA_v2.g10610.t1"/>
    <property type="gene ID" value="PDA_v2.g10610"/>
</dbReference>
<feature type="compositionally biased region" description="Basic and acidic residues" evidence="1">
    <location>
        <begin position="157"/>
        <end position="177"/>
    </location>
</feature>
<sequence>MINGRDYAESVEEESEEEMSGSLKEEPEAVKYSYQDGVGLVKAAAAQKFTEVLDFVVNFSVKPVIAENHRLNGIIVKEREDNNVTVDKYTALLNENQALLEENKYLSNENKSHHRKMDIMISQIHKLRTKTEQLEAEKQTSLSLRGPEPASSSSDSSAKEKTVVEAENADERSKEELSAPGVVSNVEAAIDFTEIFSPRIYFEDASHLLKDNKELQNESVSTVVSNVAAAKKAQLSIKGDKSGSKEEESVSSNQEKIVTPFRLELRSRSSAKRQTGRCRSQEISRGDSKAKEDAPVIIKRSKSGASVKSSRKIGEPCHLRKRRATETFNDASCPKRTRSE</sequence>
<name>A0A914NYR4_9BILA</name>
<proteinExistence type="predicted"/>
<accession>A0A914NYR4</accession>
<feature type="compositionally biased region" description="Acidic residues" evidence="1">
    <location>
        <begin position="9"/>
        <end position="19"/>
    </location>
</feature>
<evidence type="ECO:0000313" key="3">
    <source>
        <dbReference type="WBParaSite" id="PDA_v2.g10610.t1"/>
    </source>
</evidence>
<dbReference type="Proteomes" id="UP000887578">
    <property type="component" value="Unplaced"/>
</dbReference>
<evidence type="ECO:0000256" key="1">
    <source>
        <dbReference type="SAM" id="MobiDB-lite"/>
    </source>
</evidence>
<evidence type="ECO:0000313" key="2">
    <source>
        <dbReference type="Proteomes" id="UP000887578"/>
    </source>
</evidence>
<dbReference type="AlphaFoldDB" id="A0A914NYR4"/>
<feature type="compositionally biased region" description="Basic and acidic residues" evidence="1">
    <location>
        <begin position="238"/>
        <end position="248"/>
    </location>
</feature>
<organism evidence="2 3">
    <name type="scientific">Panagrolaimus davidi</name>
    <dbReference type="NCBI Taxonomy" id="227884"/>
    <lineage>
        <taxon>Eukaryota</taxon>
        <taxon>Metazoa</taxon>
        <taxon>Ecdysozoa</taxon>
        <taxon>Nematoda</taxon>
        <taxon>Chromadorea</taxon>
        <taxon>Rhabditida</taxon>
        <taxon>Tylenchina</taxon>
        <taxon>Panagrolaimomorpha</taxon>
        <taxon>Panagrolaimoidea</taxon>
        <taxon>Panagrolaimidae</taxon>
        <taxon>Panagrolaimus</taxon>
    </lineage>
</organism>
<feature type="region of interest" description="Disordered" evidence="1">
    <location>
        <begin position="1"/>
        <end position="26"/>
    </location>
</feature>
<keyword evidence="2" id="KW-1185">Reference proteome</keyword>
<reference evidence="3" key="1">
    <citation type="submission" date="2022-11" db="UniProtKB">
        <authorList>
            <consortium name="WormBaseParasite"/>
        </authorList>
    </citation>
    <scope>IDENTIFICATION</scope>
</reference>
<feature type="region of interest" description="Disordered" evidence="1">
    <location>
        <begin position="135"/>
        <end position="179"/>
    </location>
</feature>
<feature type="compositionally biased region" description="Basic and acidic residues" evidence="1">
    <location>
        <begin position="279"/>
        <end position="294"/>
    </location>
</feature>
<protein>
    <submittedName>
        <fullName evidence="3">Shugoshin C-terminal domain-containing protein</fullName>
    </submittedName>
</protein>